<dbReference type="RefSeq" id="WP_049681025.1">
    <property type="nucleotide sequence ID" value="NZ_JBNNUY010000005.1"/>
</dbReference>
<dbReference type="AlphaFoldDB" id="A0A0K9GSR5"/>
<keyword evidence="1" id="KW-0749">Sporulation</keyword>
<dbReference type="EMBL" id="LFZW01000001">
    <property type="protein sequence ID" value="KMY49683.1"/>
    <property type="molecule type" value="Genomic_DNA"/>
</dbReference>
<protein>
    <recommendedName>
        <fullName evidence="1">Small, acid-soluble spore protein Tlp</fullName>
    </recommendedName>
</protein>
<comment type="caution">
    <text evidence="3">The sequence shown here is derived from an EMBL/GenBank/DDBJ whole genome shotgun (WGS) entry which is preliminary data.</text>
</comment>
<dbReference type="GO" id="GO:0030436">
    <property type="term" value="P:asexual sporulation"/>
    <property type="evidence" value="ECO:0007669"/>
    <property type="project" value="UniProtKB-UniRule"/>
</dbReference>
<dbReference type="PATRIC" id="fig|1679170.3.peg.2012"/>
<gene>
    <name evidence="1" type="primary">tlp</name>
    <name evidence="3" type="ORF">AC625_09145</name>
</gene>
<keyword evidence="4" id="KW-1185">Reference proteome</keyword>
<comment type="subcellular location">
    <subcellularLocation>
        <location evidence="1">Spore core</location>
    </subcellularLocation>
</comment>
<sequence>MNHKQNPDDRSDNVEKLEDMIQNTMENIEAAEETLEFASGDGRNAIKEKNQRRQESIESFKSEIEDEKQARENGYE</sequence>
<reference evidence="4" key="1">
    <citation type="submission" date="2015-07" db="EMBL/GenBank/DDBJ databases">
        <title>Genome sequencing project for genomic taxonomy and phylogenomics of Bacillus-like bacteria.</title>
        <authorList>
            <person name="Liu B."/>
            <person name="Wang J."/>
            <person name="Zhu Y."/>
            <person name="Liu G."/>
            <person name="Chen Q."/>
            <person name="Chen Z."/>
            <person name="Lan J."/>
            <person name="Che J."/>
            <person name="Ge C."/>
            <person name="Shi H."/>
            <person name="Pan Z."/>
            <person name="Liu X."/>
        </authorList>
    </citation>
    <scope>NUCLEOTIDE SEQUENCE [LARGE SCALE GENOMIC DNA]</scope>
    <source>
        <strain evidence="4">FJAT-27997</strain>
    </source>
</reference>
<feature type="region of interest" description="Disordered" evidence="2">
    <location>
        <begin position="37"/>
        <end position="76"/>
    </location>
</feature>
<accession>A0A0K9GSR5</accession>
<dbReference type="Proteomes" id="UP000037146">
    <property type="component" value="Unassembled WGS sequence"/>
</dbReference>
<dbReference type="HAMAP" id="MF_01506">
    <property type="entry name" value="Tlp"/>
    <property type="match status" value="1"/>
</dbReference>
<evidence type="ECO:0000256" key="2">
    <source>
        <dbReference type="SAM" id="MobiDB-lite"/>
    </source>
</evidence>
<name>A0A0K9GSR5_9BACI</name>
<dbReference type="GO" id="GO:0030435">
    <property type="term" value="P:sporulation resulting in formation of a cellular spore"/>
    <property type="evidence" value="ECO:0007669"/>
    <property type="project" value="UniProtKB-KW"/>
</dbReference>
<comment type="induction">
    <text evidence="1">Expressed only in the forespore compartment of sporulating cells.</text>
</comment>
<comment type="similarity">
    <text evidence="1">Belongs to the Tlp family.</text>
</comment>
<feature type="region of interest" description="Disordered" evidence="2">
    <location>
        <begin position="1"/>
        <end position="22"/>
    </location>
</feature>
<feature type="compositionally biased region" description="Basic and acidic residues" evidence="2">
    <location>
        <begin position="1"/>
        <end position="19"/>
    </location>
</feature>
<evidence type="ECO:0000313" key="3">
    <source>
        <dbReference type="EMBL" id="KMY49683.1"/>
    </source>
</evidence>
<organism evidence="3 4">
    <name type="scientific">Peribacillus loiseleuriae</name>
    <dbReference type="NCBI Taxonomy" id="1679170"/>
    <lineage>
        <taxon>Bacteria</taxon>
        <taxon>Bacillati</taxon>
        <taxon>Bacillota</taxon>
        <taxon>Bacilli</taxon>
        <taxon>Bacillales</taxon>
        <taxon>Bacillaceae</taxon>
        <taxon>Peribacillus</taxon>
    </lineage>
</organism>
<evidence type="ECO:0000313" key="4">
    <source>
        <dbReference type="Proteomes" id="UP000037146"/>
    </source>
</evidence>
<dbReference type="OrthoDB" id="1799076at2"/>
<dbReference type="Pfam" id="PF19824">
    <property type="entry name" value="Tlp"/>
    <property type="match status" value="1"/>
</dbReference>
<dbReference type="STRING" id="1679170.AC625_09145"/>
<dbReference type="InterPro" id="IPR017524">
    <property type="entry name" value="SASP_thioredoxin-like"/>
</dbReference>
<proteinExistence type="evidence at transcript level"/>
<evidence type="ECO:0000256" key="1">
    <source>
        <dbReference type="HAMAP-Rule" id="MF_01506"/>
    </source>
</evidence>
<feature type="compositionally biased region" description="Basic and acidic residues" evidence="2">
    <location>
        <begin position="44"/>
        <end position="76"/>
    </location>
</feature>
<dbReference type="NCBIfam" id="TIGR03090">
    <property type="entry name" value="SASP_tlp"/>
    <property type="match status" value="1"/>
</dbReference>